<name>A0A972FMC7_9FLAO</name>
<protein>
    <submittedName>
        <fullName evidence="1">DUF4421 domain-containing protein</fullName>
    </submittedName>
</protein>
<dbReference type="RefSeq" id="WP_169527430.1">
    <property type="nucleotide sequence ID" value="NZ_JAAMPU010000105.1"/>
</dbReference>
<dbReference type="Pfam" id="PF14391">
    <property type="entry name" value="DUF4421"/>
    <property type="match status" value="1"/>
</dbReference>
<dbReference type="AlphaFoldDB" id="A0A972FMC7"/>
<dbReference type="Proteomes" id="UP000712080">
    <property type="component" value="Unassembled WGS sequence"/>
</dbReference>
<organism evidence="1 2">
    <name type="scientific">Flavobacterium silvaticum</name>
    <dbReference type="NCBI Taxonomy" id="1852020"/>
    <lineage>
        <taxon>Bacteria</taxon>
        <taxon>Pseudomonadati</taxon>
        <taxon>Bacteroidota</taxon>
        <taxon>Flavobacteriia</taxon>
        <taxon>Flavobacteriales</taxon>
        <taxon>Flavobacteriaceae</taxon>
        <taxon>Flavobacterium</taxon>
    </lineage>
</organism>
<dbReference type="EMBL" id="JAAMPU010000105">
    <property type="protein sequence ID" value="NMH28322.1"/>
    <property type="molecule type" value="Genomic_DNA"/>
</dbReference>
<sequence>MARKYAYLLSILPGFVNAQEDSTTVKYFETYDQKVSLELFLLRKENTFTLDYRDEDIQLEMRPNSRTTLNLGASYDVIAFSFGYAPNFLEENKAVKDPSKMYSFELKLFPKRLMQHFEFYYQKGMTLEVMDTHASTYVGGMKTLKIGGSTSYRFNPNYSFKAMAMQNERQIKSAGTFAPGISYYYTELDGNGDADIDGKFYFVDIAFFPAYYYNWVIARHVQVMGGIATGAGLTFSHDEGTSTTALLVQGQLLLGLGYNSDSWFGGLNARVQVSSHNSGEGVDVGDALGYFTLFGGYRFDAPEFLKSRMQKAKELLQKKEDPGKNKK</sequence>
<comment type="caution">
    <text evidence="1">The sequence shown here is derived from an EMBL/GenBank/DDBJ whole genome shotgun (WGS) entry which is preliminary data.</text>
</comment>
<dbReference type="InterPro" id="IPR025535">
    <property type="entry name" value="DUF4421"/>
</dbReference>
<evidence type="ECO:0000313" key="2">
    <source>
        <dbReference type="Proteomes" id="UP000712080"/>
    </source>
</evidence>
<keyword evidence="2" id="KW-1185">Reference proteome</keyword>
<reference evidence="1" key="1">
    <citation type="submission" date="2020-02" db="EMBL/GenBank/DDBJ databases">
        <title>Flavobacterium sp. genome.</title>
        <authorList>
            <person name="Jung H.S."/>
            <person name="Baek J.H."/>
            <person name="Jeon C.O."/>
        </authorList>
    </citation>
    <scope>NUCLEOTIDE SEQUENCE</scope>
    <source>
        <strain evidence="1">SE-s28</strain>
    </source>
</reference>
<accession>A0A972FMC7</accession>
<proteinExistence type="predicted"/>
<evidence type="ECO:0000313" key="1">
    <source>
        <dbReference type="EMBL" id="NMH28322.1"/>
    </source>
</evidence>
<gene>
    <name evidence="1" type="ORF">G6047_09785</name>
</gene>